<gene>
    <name evidence="2" type="ORF">H5410_015917</name>
</gene>
<comment type="caution">
    <text evidence="2">The sequence shown here is derived from an EMBL/GenBank/DDBJ whole genome shotgun (WGS) entry which is preliminary data.</text>
</comment>
<organism evidence="2 3">
    <name type="scientific">Solanum commersonii</name>
    <name type="common">Commerson's wild potato</name>
    <name type="synonym">Commerson's nightshade</name>
    <dbReference type="NCBI Taxonomy" id="4109"/>
    <lineage>
        <taxon>Eukaryota</taxon>
        <taxon>Viridiplantae</taxon>
        <taxon>Streptophyta</taxon>
        <taxon>Embryophyta</taxon>
        <taxon>Tracheophyta</taxon>
        <taxon>Spermatophyta</taxon>
        <taxon>Magnoliopsida</taxon>
        <taxon>eudicotyledons</taxon>
        <taxon>Gunneridae</taxon>
        <taxon>Pentapetalae</taxon>
        <taxon>asterids</taxon>
        <taxon>lamiids</taxon>
        <taxon>Solanales</taxon>
        <taxon>Solanaceae</taxon>
        <taxon>Solanoideae</taxon>
        <taxon>Solaneae</taxon>
        <taxon>Solanum</taxon>
    </lineage>
</organism>
<sequence length="71" mass="7667">MTNDGDINASSPTNVKQDGGKKHLKGKKNLKRNEELLLDPTPNKALTSHRLSTTKASDDKRGGSPLTSHSK</sequence>
<reference evidence="2 3" key="1">
    <citation type="submission" date="2020-09" db="EMBL/GenBank/DDBJ databases">
        <title>De no assembly of potato wild relative species, Solanum commersonii.</title>
        <authorList>
            <person name="Cho K."/>
        </authorList>
    </citation>
    <scope>NUCLEOTIDE SEQUENCE [LARGE SCALE GENOMIC DNA]</scope>
    <source>
        <strain evidence="2">LZ3.2</strain>
        <tissue evidence="2">Leaf</tissue>
    </source>
</reference>
<accession>A0A9J5ZUT7</accession>
<feature type="compositionally biased region" description="Polar residues" evidence="1">
    <location>
        <begin position="44"/>
        <end position="55"/>
    </location>
</feature>
<proteinExistence type="predicted"/>
<evidence type="ECO:0000313" key="2">
    <source>
        <dbReference type="EMBL" id="KAG5616093.1"/>
    </source>
</evidence>
<protein>
    <submittedName>
        <fullName evidence="2">Uncharacterized protein</fullName>
    </submittedName>
</protein>
<dbReference type="Proteomes" id="UP000824120">
    <property type="component" value="Chromosome 3"/>
</dbReference>
<name>A0A9J5ZUT7_SOLCO</name>
<evidence type="ECO:0000256" key="1">
    <source>
        <dbReference type="SAM" id="MobiDB-lite"/>
    </source>
</evidence>
<evidence type="ECO:0000313" key="3">
    <source>
        <dbReference type="Proteomes" id="UP000824120"/>
    </source>
</evidence>
<dbReference type="EMBL" id="JACXVP010000003">
    <property type="protein sequence ID" value="KAG5616093.1"/>
    <property type="molecule type" value="Genomic_DNA"/>
</dbReference>
<feature type="region of interest" description="Disordered" evidence="1">
    <location>
        <begin position="1"/>
        <end position="71"/>
    </location>
</feature>
<feature type="compositionally biased region" description="Polar residues" evidence="1">
    <location>
        <begin position="1"/>
        <end position="16"/>
    </location>
</feature>
<dbReference type="AlphaFoldDB" id="A0A9J5ZUT7"/>
<keyword evidence="3" id="KW-1185">Reference proteome</keyword>